<keyword evidence="9" id="KW-1185">Reference proteome</keyword>
<reference evidence="8" key="2">
    <citation type="submission" date="2025-08" db="UniProtKB">
        <authorList>
            <consortium name="Ensembl"/>
        </authorList>
    </citation>
    <scope>IDENTIFICATION</scope>
</reference>
<evidence type="ECO:0000256" key="2">
    <source>
        <dbReference type="ARBA" id="ARBA00007236"/>
    </source>
</evidence>
<dbReference type="InterPro" id="IPR010345">
    <property type="entry name" value="IL-17_fam"/>
</dbReference>
<proteinExistence type="inferred from homology"/>
<dbReference type="GO" id="GO:0005615">
    <property type="term" value="C:extracellular space"/>
    <property type="evidence" value="ECO:0007669"/>
    <property type="project" value="UniProtKB-KW"/>
</dbReference>
<evidence type="ECO:0008006" key="10">
    <source>
        <dbReference type="Google" id="ProtNLM"/>
    </source>
</evidence>
<reference evidence="8 9" key="1">
    <citation type="submission" date="2020-06" db="EMBL/GenBank/DDBJ databases">
        <authorList>
            <consortium name="Wellcome Sanger Institute Data Sharing"/>
        </authorList>
    </citation>
    <scope>NUCLEOTIDE SEQUENCE [LARGE SCALE GENOMIC DNA]</scope>
</reference>
<evidence type="ECO:0000256" key="6">
    <source>
        <dbReference type="SAM" id="MobiDB-lite"/>
    </source>
</evidence>
<reference evidence="8" key="3">
    <citation type="submission" date="2025-09" db="UniProtKB">
        <authorList>
            <consortium name="Ensembl"/>
        </authorList>
    </citation>
    <scope>IDENTIFICATION</scope>
</reference>
<dbReference type="GeneTree" id="ENSGT00390000015473"/>
<comment type="similarity">
    <text evidence="2">Belongs to the IL-17 family.</text>
</comment>
<dbReference type="GO" id="GO:0006954">
    <property type="term" value="P:inflammatory response"/>
    <property type="evidence" value="ECO:0007669"/>
    <property type="project" value="InterPro"/>
</dbReference>
<evidence type="ECO:0000256" key="3">
    <source>
        <dbReference type="ARBA" id="ARBA00022514"/>
    </source>
</evidence>
<dbReference type="InterPro" id="IPR020440">
    <property type="entry name" value="IL-17_chr"/>
</dbReference>
<dbReference type="Ensembl" id="ENSDCDT00010058617.1">
    <property type="protein sequence ID" value="ENSDCDP00010048282.1"/>
    <property type="gene ID" value="ENSDCDG00010029126.1"/>
</dbReference>
<keyword evidence="5 7" id="KW-0732">Signal</keyword>
<protein>
    <recommendedName>
        <fullName evidence="10">Interleukin 17D</fullName>
    </recommendedName>
</protein>
<feature type="chain" id="PRO_5044276117" description="Interleukin 17D" evidence="7">
    <location>
        <begin position="23"/>
        <end position="217"/>
    </location>
</feature>
<sequence>MLSLLGVLSVALLLFGGDGAAAAGARISRRCLDLPDELLEQMFGRLSAGVLTAFHHTLQLAPPERLNLSCASAARALGDRASRARAPVNLRSVSPWGYRISHDPARFPRFIPEAYCLCKGCLTGPSGEESDRYRSTPVYMPSVILRRTGSCVGGRHSYDESYVSVPVGCTCVPVLERDRDTPSRKQSSGRGQRVKLSAQGRPGKKTRRSQPQCHSQT</sequence>
<evidence type="ECO:0000256" key="5">
    <source>
        <dbReference type="ARBA" id="ARBA00022729"/>
    </source>
</evidence>
<dbReference type="FunFam" id="2.10.90.10:FF:000044">
    <property type="entry name" value="Interleukin 17D"/>
    <property type="match status" value="1"/>
</dbReference>
<keyword evidence="4" id="KW-0964">Secreted</keyword>
<dbReference type="Proteomes" id="UP000694580">
    <property type="component" value="Chromosome 9"/>
</dbReference>
<name>A0AAY4DRY1_9TELE</name>
<dbReference type="InterPro" id="IPR029034">
    <property type="entry name" value="Cystine-knot_cytokine"/>
</dbReference>
<dbReference type="PRINTS" id="PR01932">
    <property type="entry name" value="INTRLEUKIN17"/>
</dbReference>
<feature type="region of interest" description="Disordered" evidence="6">
    <location>
        <begin position="178"/>
        <end position="217"/>
    </location>
</feature>
<keyword evidence="3" id="KW-0202">Cytokine</keyword>
<evidence type="ECO:0000256" key="4">
    <source>
        <dbReference type="ARBA" id="ARBA00022525"/>
    </source>
</evidence>
<gene>
    <name evidence="8" type="primary">IFT88</name>
</gene>
<evidence type="ECO:0000313" key="8">
    <source>
        <dbReference type="Ensembl" id="ENSDCDP00010048282.1"/>
    </source>
</evidence>
<organism evidence="8 9">
    <name type="scientific">Denticeps clupeoides</name>
    <name type="common">denticle herring</name>
    <dbReference type="NCBI Taxonomy" id="299321"/>
    <lineage>
        <taxon>Eukaryota</taxon>
        <taxon>Metazoa</taxon>
        <taxon>Chordata</taxon>
        <taxon>Craniata</taxon>
        <taxon>Vertebrata</taxon>
        <taxon>Euteleostomi</taxon>
        <taxon>Actinopterygii</taxon>
        <taxon>Neopterygii</taxon>
        <taxon>Teleostei</taxon>
        <taxon>Clupei</taxon>
        <taxon>Clupeiformes</taxon>
        <taxon>Denticipitoidei</taxon>
        <taxon>Denticipitidae</taxon>
        <taxon>Denticeps</taxon>
    </lineage>
</organism>
<comment type="subcellular location">
    <subcellularLocation>
        <location evidence="1">Secreted</location>
    </subcellularLocation>
</comment>
<evidence type="ECO:0000256" key="1">
    <source>
        <dbReference type="ARBA" id="ARBA00004613"/>
    </source>
</evidence>
<feature type="signal peptide" evidence="7">
    <location>
        <begin position="1"/>
        <end position="22"/>
    </location>
</feature>
<dbReference type="SUPFAM" id="SSF57501">
    <property type="entry name" value="Cystine-knot cytokines"/>
    <property type="match status" value="1"/>
</dbReference>
<dbReference type="AlphaFoldDB" id="A0AAY4DRY1"/>
<accession>A0AAY4DRY1</accession>
<dbReference type="Gene3D" id="2.10.90.10">
    <property type="entry name" value="Cystine-knot cytokines"/>
    <property type="match status" value="1"/>
</dbReference>
<dbReference type="GO" id="GO:0005125">
    <property type="term" value="F:cytokine activity"/>
    <property type="evidence" value="ECO:0007669"/>
    <property type="project" value="UniProtKB-KW"/>
</dbReference>
<evidence type="ECO:0000256" key="7">
    <source>
        <dbReference type="SAM" id="SignalP"/>
    </source>
</evidence>
<dbReference type="Pfam" id="PF06083">
    <property type="entry name" value="IL17"/>
    <property type="match status" value="1"/>
</dbReference>
<evidence type="ECO:0000313" key="9">
    <source>
        <dbReference type="Proteomes" id="UP000694580"/>
    </source>
</evidence>